<proteinExistence type="predicted"/>
<protein>
    <submittedName>
        <fullName evidence="1">Uncharacterized protein</fullName>
    </submittedName>
</protein>
<organism evidence="1">
    <name type="scientific">marine sediment metagenome</name>
    <dbReference type="NCBI Taxonomy" id="412755"/>
    <lineage>
        <taxon>unclassified sequences</taxon>
        <taxon>metagenomes</taxon>
        <taxon>ecological metagenomes</taxon>
    </lineage>
</organism>
<comment type="caution">
    <text evidence="1">The sequence shown here is derived from an EMBL/GenBank/DDBJ whole genome shotgun (WGS) entry which is preliminary data.</text>
</comment>
<dbReference type="AlphaFoldDB" id="A0A0F9IZE5"/>
<name>A0A0F9IZE5_9ZZZZ</name>
<evidence type="ECO:0000313" key="1">
    <source>
        <dbReference type="EMBL" id="KKM62713.1"/>
    </source>
</evidence>
<accession>A0A0F9IZE5</accession>
<gene>
    <name evidence="1" type="ORF">LCGC14_1518960</name>
</gene>
<reference evidence="1" key="1">
    <citation type="journal article" date="2015" name="Nature">
        <title>Complex archaea that bridge the gap between prokaryotes and eukaryotes.</title>
        <authorList>
            <person name="Spang A."/>
            <person name="Saw J.H."/>
            <person name="Jorgensen S.L."/>
            <person name="Zaremba-Niedzwiedzka K."/>
            <person name="Martijn J."/>
            <person name="Lind A.E."/>
            <person name="van Eijk R."/>
            <person name="Schleper C."/>
            <person name="Guy L."/>
            <person name="Ettema T.J."/>
        </authorList>
    </citation>
    <scope>NUCLEOTIDE SEQUENCE</scope>
</reference>
<sequence length="66" mass="7506">MNDAGFENKLPTEPGEYLYIMPGWKSPTQVTVSERMSGLVVEFIKDPKSFPTRMIDIPATAMWKKV</sequence>
<dbReference type="EMBL" id="LAZR01011240">
    <property type="protein sequence ID" value="KKM62713.1"/>
    <property type="molecule type" value="Genomic_DNA"/>
</dbReference>